<keyword evidence="1" id="KW-0732">Signal</keyword>
<organism evidence="2 3">
    <name type="scientific">Lentzea tibetensis</name>
    <dbReference type="NCBI Taxonomy" id="2591470"/>
    <lineage>
        <taxon>Bacteria</taxon>
        <taxon>Bacillati</taxon>
        <taxon>Actinomycetota</taxon>
        <taxon>Actinomycetes</taxon>
        <taxon>Pseudonocardiales</taxon>
        <taxon>Pseudonocardiaceae</taxon>
        <taxon>Lentzea</taxon>
    </lineage>
</organism>
<proteinExistence type="predicted"/>
<evidence type="ECO:0000313" key="3">
    <source>
        <dbReference type="Proteomes" id="UP000316639"/>
    </source>
</evidence>
<feature type="signal peptide" evidence="1">
    <location>
        <begin position="1"/>
        <end position="30"/>
    </location>
</feature>
<comment type="caution">
    <text evidence="2">The sequence shown here is derived from an EMBL/GenBank/DDBJ whole genome shotgun (WGS) entry which is preliminary data.</text>
</comment>
<sequence>MNLRKTITGAAVALGGATVMLGLGSTAALAGPIGAGAESNPNLPLHLGEAAEAGGLASVDTNNADGKVQALNDRNMNVVDAAAENLDADVIANALGYDSTPGKPGHVHVNTTP</sequence>
<protein>
    <submittedName>
        <fullName evidence="2">Uncharacterized protein</fullName>
    </submittedName>
</protein>
<dbReference type="RefSeq" id="WP_146350054.1">
    <property type="nucleotide sequence ID" value="NZ_VOBR01000004.1"/>
</dbReference>
<feature type="chain" id="PRO_5039435915" evidence="1">
    <location>
        <begin position="31"/>
        <end position="113"/>
    </location>
</feature>
<name>A0A563EYP9_9PSEU</name>
<reference evidence="2 3" key="1">
    <citation type="submission" date="2019-07" db="EMBL/GenBank/DDBJ databases">
        <title>Lentzea xizangensis sp. nov., isolated from Qinghai-Tibetan Plateau Soils.</title>
        <authorList>
            <person name="Huang J."/>
        </authorList>
    </citation>
    <scope>NUCLEOTIDE SEQUENCE [LARGE SCALE GENOMIC DNA]</scope>
    <source>
        <strain evidence="2 3">FXJ1.1311</strain>
    </source>
</reference>
<evidence type="ECO:0000256" key="1">
    <source>
        <dbReference type="SAM" id="SignalP"/>
    </source>
</evidence>
<dbReference type="AlphaFoldDB" id="A0A563EYP9"/>
<keyword evidence="3" id="KW-1185">Reference proteome</keyword>
<accession>A0A563EYP9</accession>
<dbReference type="EMBL" id="VOBR01000004">
    <property type="protein sequence ID" value="TWP52799.1"/>
    <property type="molecule type" value="Genomic_DNA"/>
</dbReference>
<evidence type="ECO:0000313" key="2">
    <source>
        <dbReference type="EMBL" id="TWP52799.1"/>
    </source>
</evidence>
<dbReference type="Proteomes" id="UP000316639">
    <property type="component" value="Unassembled WGS sequence"/>
</dbReference>
<gene>
    <name evidence="2" type="ORF">FKR81_06630</name>
</gene>